<dbReference type="InterPro" id="IPR008323">
    <property type="entry name" value="UCP033563"/>
</dbReference>
<protein>
    <recommendedName>
        <fullName evidence="3">DUF1015 domain-containing protein</fullName>
    </recommendedName>
</protein>
<dbReference type="STRING" id="153721.MYP_4696"/>
<evidence type="ECO:0000313" key="1">
    <source>
        <dbReference type="EMBL" id="GAL87466.1"/>
    </source>
</evidence>
<dbReference type="Pfam" id="PF06245">
    <property type="entry name" value="DUF1015"/>
    <property type="match status" value="1"/>
</dbReference>
<organism evidence="1 2">
    <name type="scientific">Sporocytophaga myxococcoides</name>
    <dbReference type="NCBI Taxonomy" id="153721"/>
    <lineage>
        <taxon>Bacteria</taxon>
        <taxon>Pseudomonadati</taxon>
        <taxon>Bacteroidota</taxon>
        <taxon>Cytophagia</taxon>
        <taxon>Cytophagales</taxon>
        <taxon>Cytophagaceae</taxon>
        <taxon>Sporocytophaga</taxon>
    </lineage>
</organism>
<accession>A0A098LKE5</accession>
<comment type="caution">
    <text evidence="1">The sequence shown here is derived from an EMBL/GenBank/DDBJ whole genome shotgun (WGS) entry which is preliminary data.</text>
</comment>
<keyword evidence="2" id="KW-1185">Reference proteome</keyword>
<reference evidence="1 2" key="1">
    <citation type="submission" date="2014-09" db="EMBL/GenBank/DDBJ databases">
        <title>Sporocytophaga myxococcoides PG-01 genome sequencing.</title>
        <authorList>
            <person name="Liu L."/>
            <person name="Gao P.J."/>
            <person name="Chen G.J."/>
            <person name="Wang L.S."/>
        </authorList>
    </citation>
    <scope>NUCLEOTIDE SEQUENCE [LARGE SCALE GENOMIC DNA]</scope>
    <source>
        <strain evidence="1 2">PG-01</strain>
    </source>
</reference>
<dbReference type="PANTHER" id="PTHR36454:SF1">
    <property type="entry name" value="DUF1015 DOMAIN-CONTAINING PROTEIN"/>
    <property type="match status" value="1"/>
</dbReference>
<name>A0A098LKE5_9BACT</name>
<dbReference type="EMBL" id="BBLT01000013">
    <property type="protein sequence ID" value="GAL87466.1"/>
    <property type="molecule type" value="Genomic_DNA"/>
</dbReference>
<evidence type="ECO:0008006" key="3">
    <source>
        <dbReference type="Google" id="ProtNLM"/>
    </source>
</evidence>
<dbReference type="eggNOG" id="COG4198">
    <property type="taxonomic scope" value="Bacteria"/>
</dbReference>
<dbReference type="PANTHER" id="PTHR36454">
    <property type="entry name" value="LMO2823 PROTEIN"/>
    <property type="match status" value="1"/>
</dbReference>
<gene>
    <name evidence="1" type="ORF">MYP_4696</name>
</gene>
<proteinExistence type="predicted"/>
<dbReference type="Proteomes" id="UP000030185">
    <property type="component" value="Unassembled WGS sequence"/>
</dbReference>
<evidence type="ECO:0000313" key="2">
    <source>
        <dbReference type="Proteomes" id="UP000030185"/>
    </source>
</evidence>
<dbReference type="AlphaFoldDB" id="A0A098LKE5"/>
<sequence>MYSDLQSLPKLSFPLMPKEEFSNDLESLYKIPFHSILLTYPKTSEGKDSSFEEWKKKGVLKKEGAAIYKYTQEYKHPVSGKLFKRVGIMAGLKVDDWGPESVLPHEGINSEVVEQGIQFLENYQVNSSPIHLLYSDPEQRLRNYLENPTELISMFTDSLGTIHKLEKFEERTYKDIYKLFKSNPLFLADGHHRYQTMILFNRKYSKNTLIPAYISLIENEPPRILPFHRLVKLSEFKEEKLLHILKKFFQVQPISSENVEAFTVQEDGGEWGLIMKSQSFILKPINEKVKHFINNKAYNEAGQKMALIDYLVLKYLEDFKKEQAKNWFNLKFSYNFTKLTRKVRSGEADFGLILKGISMKTLGRTVLDNSILPEKSTFFYPKMLAGLVFYDLTDQN</sequence>